<sequence>MKKKIGKFLSYIFAFSALIITIFPLIITIFCSFKDNEGITLSMFSFPKVFHFENYVAAIERAGILRAVFNSILLAVLTTIVVEVVGMMAAYILSRKNFKILSVIKVLFLFGVMVPIHCTIIPINNLATALNAKNQYYFLLFVYSAFQLAQAVFLFTGYLQGVSRDLDEAAIIDGANDWILLFKILIPISKPIMSTVAVLSFVYCYGELMFSMTLLTDVKKFTVSRSMLTFSGEELQLGPIFACIVIAVIPIITFYLIFHEKVQDGMMQGALKG</sequence>
<dbReference type="AlphaFoldDB" id="A0A6N3H426"/>
<feature type="transmembrane region" description="Helical" evidence="7">
    <location>
        <begin position="136"/>
        <end position="159"/>
    </location>
</feature>
<feature type="transmembrane region" description="Helical" evidence="7">
    <location>
        <begin position="12"/>
        <end position="33"/>
    </location>
</feature>
<dbReference type="InterPro" id="IPR000515">
    <property type="entry name" value="MetI-like"/>
</dbReference>
<dbReference type="Pfam" id="PF00528">
    <property type="entry name" value="BPD_transp_1"/>
    <property type="match status" value="1"/>
</dbReference>
<accession>A0A6N3H426</accession>
<comment type="similarity">
    <text evidence="7">Belongs to the binding-protein-dependent transport system permease family.</text>
</comment>
<keyword evidence="5 7" id="KW-1133">Transmembrane helix</keyword>
<gene>
    <name evidence="9" type="primary">sugB_3</name>
    <name evidence="9" type="ORF">RGLFYP36_02828</name>
</gene>
<dbReference type="InterPro" id="IPR035906">
    <property type="entry name" value="MetI-like_sf"/>
</dbReference>
<feature type="transmembrane region" description="Helical" evidence="7">
    <location>
        <begin position="72"/>
        <end position="94"/>
    </location>
</feature>
<evidence type="ECO:0000256" key="1">
    <source>
        <dbReference type="ARBA" id="ARBA00004651"/>
    </source>
</evidence>
<dbReference type="RefSeq" id="WP_156734723.1">
    <property type="nucleotide sequence ID" value="NZ_CACRUU010000116.1"/>
</dbReference>
<dbReference type="GO" id="GO:0005886">
    <property type="term" value="C:plasma membrane"/>
    <property type="evidence" value="ECO:0007669"/>
    <property type="project" value="UniProtKB-SubCell"/>
</dbReference>
<evidence type="ECO:0000256" key="5">
    <source>
        <dbReference type="ARBA" id="ARBA00022989"/>
    </source>
</evidence>
<evidence type="ECO:0000256" key="2">
    <source>
        <dbReference type="ARBA" id="ARBA00022448"/>
    </source>
</evidence>
<dbReference type="GO" id="GO:0055085">
    <property type="term" value="P:transmembrane transport"/>
    <property type="evidence" value="ECO:0007669"/>
    <property type="project" value="InterPro"/>
</dbReference>
<evidence type="ECO:0000256" key="4">
    <source>
        <dbReference type="ARBA" id="ARBA00022692"/>
    </source>
</evidence>
<dbReference type="EMBL" id="CACRUU010000116">
    <property type="protein sequence ID" value="VYU71624.1"/>
    <property type="molecule type" value="Genomic_DNA"/>
</dbReference>
<feature type="domain" description="ABC transmembrane type-1" evidence="8">
    <location>
        <begin position="68"/>
        <end position="258"/>
    </location>
</feature>
<feature type="transmembrane region" description="Helical" evidence="7">
    <location>
        <begin position="106"/>
        <end position="124"/>
    </location>
</feature>
<evidence type="ECO:0000256" key="3">
    <source>
        <dbReference type="ARBA" id="ARBA00022475"/>
    </source>
</evidence>
<evidence type="ECO:0000256" key="7">
    <source>
        <dbReference type="RuleBase" id="RU363032"/>
    </source>
</evidence>
<dbReference type="PROSITE" id="PS50928">
    <property type="entry name" value="ABC_TM1"/>
    <property type="match status" value="1"/>
</dbReference>
<evidence type="ECO:0000259" key="8">
    <source>
        <dbReference type="PROSITE" id="PS50928"/>
    </source>
</evidence>
<dbReference type="Gene3D" id="1.10.3720.10">
    <property type="entry name" value="MetI-like"/>
    <property type="match status" value="1"/>
</dbReference>
<evidence type="ECO:0000313" key="9">
    <source>
        <dbReference type="EMBL" id="VYU71624.1"/>
    </source>
</evidence>
<evidence type="ECO:0000256" key="6">
    <source>
        <dbReference type="ARBA" id="ARBA00023136"/>
    </source>
</evidence>
<dbReference type="CDD" id="cd06261">
    <property type="entry name" value="TM_PBP2"/>
    <property type="match status" value="1"/>
</dbReference>
<protein>
    <submittedName>
        <fullName evidence="9">Trehalose transport system permease protein SugB</fullName>
    </submittedName>
</protein>
<name>A0A6N3H426_MEDGN</name>
<keyword evidence="6 7" id="KW-0472">Membrane</keyword>
<keyword evidence="3" id="KW-1003">Cell membrane</keyword>
<reference evidence="9" key="1">
    <citation type="submission" date="2019-11" db="EMBL/GenBank/DDBJ databases">
        <authorList>
            <person name="Feng L."/>
        </authorList>
    </citation>
    <scope>NUCLEOTIDE SEQUENCE</scope>
    <source>
        <strain evidence="9">RgnavusLFYP36</strain>
    </source>
</reference>
<feature type="transmembrane region" description="Helical" evidence="7">
    <location>
        <begin position="235"/>
        <end position="258"/>
    </location>
</feature>
<comment type="subcellular location">
    <subcellularLocation>
        <location evidence="1 7">Cell membrane</location>
        <topology evidence="1 7">Multi-pass membrane protein</topology>
    </subcellularLocation>
</comment>
<dbReference type="PANTHER" id="PTHR32243">
    <property type="entry name" value="MALTOSE TRANSPORT SYSTEM PERMEASE-RELATED"/>
    <property type="match status" value="1"/>
</dbReference>
<keyword evidence="4 7" id="KW-0812">Transmembrane</keyword>
<keyword evidence="2 7" id="KW-0813">Transport</keyword>
<dbReference type="SUPFAM" id="SSF161098">
    <property type="entry name" value="MetI-like"/>
    <property type="match status" value="1"/>
</dbReference>
<organism evidence="9">
    <name type="scientific">Mediterraneibacter gnavus</name>
    <name type="common">Ruminococcus gnavus</name>
    <dbReference type="NCBI Taxonomy" id="33038"/>
    <lineage>
        <taxon>Bacteria</taxon>
        <taxon>Bacillati</taxon>
        <taxon>Bacillota</taxon>
        <taxon>Clostridia</taxon>
        <taxon>Lachnospirales</taxon>
        <taxon>Lachnospiraceae</taxon>
        <taxon>Mediterraneibacter</taxon>
    </lineage>
</organism>
<proteinExistence type="inferred from homology"/>
<dbReference type="InterPro" id="IPR050901">
    <property type="entry name" value="BP-dep_ABC_trans_perm"/>
</dbReference>
<dbReference type="PANTHER" id="PTHR32243:SF24">
    <property type="entry name" value="DIACETYLCHITOBIOSE UPTAKE SYSTEM PERMEASE PROTEIN NGCG"/>
    <property type="match status" value="1"/>
</dbReference>